<reference evidence="8 9" key="1">
    <citation type="submission" date="2024-10" db="EMBL/GenBank/DDBJ databases">
        <title>The Natural Products Discovery Center: Release of the First 8490 Sequenced Strains for Exploring Actinobacteria Biosynthetic Diversity.</title>
        <authorList>
            <person name="Kalkreuter E."/>
            <person name="Kautsar S.A."/>
            <person name="Yang D."/>
            <person name="Bader C.D."/>
            <person name="Teijaro C.N."/>
            <person name="Fluegel L."/>
            <person name="Davis C.M."/>
            <person name="Simpson J.R."/>
            <person name="Lauterbach L."/>
            <person name="Steele A.D."/>
            <person name="Gui C."/>
            <person name="Meng S."/>
            <person name="Li G."/>
            <person name="Viehrig K."/>
            <person name="Ye F."/>
            <person name="Su P."/>
            <person name="Kiefer A.F."/>
            <person name="Nichols A."/>
            <person name="Cepeda A.J."/>
            <person name="Yan W."/>
            <person name="Fan B."/>
            <person name="Jiang Y."/>
            <person name="Adhikari A."/>
            <person name="Zheng C.-J."/>
            <person name="Schuster L."/>
            <person name="Cowan T.M."/>
            <person name="Smanski M.J."/>
            <person name="Chevrette M.G."/>
            <person name="De Carvalho L.P.S."/>
            <person name="Shen B."/>
        </authorList>
    </citation>
    <scope>NUCLEOTIDE SEQUENCE [LARGE SCALE GENOMIC DNA]</scope>
    <source>
        <strain evidence="8 9">NPDC020327</strain>
    </source>
</reference>
<dbReference type="SUPFAM" id="SSF69593">
    <property type="entry name" value="Glycerol-3-phosphate (1)-acyltransferase"/>
    <property type="match status" value="1"/>
</dbReference>
<gene>
    <name evidence="8" type="ORF">ACH429_04210</name>
</gene>
<accession>A0ABW7UKY8</accession>
<protein>
    <submittedName>
        <fullName evidence="8">Lysophospholipid acyltransferase family protein</fullName>
    </submittedName>
</protein>
<comment type="caution">
    <text evidence="8">The sequence shown here is derived from an EMBL/GenBank/DDBJ whole genome shotgun (WGS) entry which is preliminary data.</text>
</comment>
<evidence type="ECO:0000256" key="1">
    <source>
        <dbReference type="ARBA" id="ARBA00005189"/>
    </source>
</evidence>
<feature type="region of interest" description="Disordered" evidence="6">
    <location>
        <begin position="284"/>
        <end position="318"/>
    </location>
</feature>
<keyword evidence="9" id="KW-1185">Reference proteome</keyword>
<evidence type="ECO:0000256" key="4">
    <source>
        <dbReference type="ARBA" id="ARBA00023098"/>
    </source>
</evidence>
<keyword evidence="2" id="KW-0444">Lipid biosynthesis</keyword>
<dbReference type="PANTHER" id="PTHR10434:SF64">
    <property type="entry name" value="1-ACYL-SN-GLYCEROL-3-PHOSPHATE ACYLTRANSFERASE-RELATED"/>
    <property type="match status" value="1"/>
</dbReference>
<comment type="pathway">
    <text evidence="1">Lipid metabolism.</text>
</comment>
<dbReference type="EMBL" id="JBIRWE010000001">
    <property type="protein sequence ID" value="MFI1963335.1"/>
    <property type="molecule type" value="Genomic_DNA"/>
</dbReference>
<sequence>MTGHAPGPGPGGPWLPSAPCTPEDCLTEAAPAVPGPRRAARYLAGVAVLLLGIVLSPPARRCATARRDRLTARWCRAVVTAFGVRVRVVGGAAVPGALVVANHVSWLDIPVVAAVRPGRMVAKSEVGAYPVLGPLAARGATIFLDRDRLRALPGTVAEMAAALRRGSTVVAYPEGSTWCGRAQGRFRHAAFQAALDAGAPVQPLRIRYRLEGAPGQEAPTAVAAFVGEDTLLASLRRIVAARGLVAEVTVLPPIPAGTHADRRTLARAARAVVCGEPAVRGGAVEPAGAGGVSTGACPPCAPTPRRPVRPVRDTAARG</sequence>
<evidence type="ECO:0000313" key="9">
    <source>
        <dbReference type="Proteomes" id="UP001611548"/>
    </source>
</evidence>
<feature type="domain" description="Phospholipid/glycerol acyltransferase" evidence="7">
    <location>
        <begin position="97"/>
        <end position="209"/>
    </location>
</feature>
<dbReference type="Pfam" id="PF01553">
    <property type="entry name" value="Acyltransferase"/>
    <property type="match status" value="1"/>
</dbReference>
<evidence type="ECO:0000259" key="7">
    <source>
        <dbReference type="SMART" id="SM00563"/>
    </source>
</evidence>
<proteinExistence type="predicted"/>
<evidence type="ECO:0000256" key="2">
    <source>
        <dbReference type="ARBA" id="ARBA00022516"/>
    </source>
</evidence>
<keyword evidence="5 8" id="KW-0012">Acyltransferase</keyword>
<dbReference type="SMART" id="SM00563">
    <property type="entry name" value="PlsC"/>
    <property type="match status" value="1"/>
</dbReference>
<dbReference type="RefSeq" id="WP_240483713.1">
    <property type="nucleotide sequence ID" value="NZ_JBIRWE010000001.1"/>
</dbReference>
<organism evidence="8 9">
    <name type="scientific">Streptomyces pathocidini</name>
    <dbReference type="NCBI Taxonomy" id="1650571"/>
    <lineage>
        <taxon>Bacteria</taxon>
        <taxon>Bacillati</taxon>
        <taxon>Actinomycetota</taxon>
        <taxon>Actinomycetes</taxon>
        <taxon>Kitasatosporales</taxon>
        <taxon>Streptomycetaceae</taxon>
        <taxon>Streptomyces</taxon>
    </lineage>
</organism>
<keyword evidence="4" id="KW-0443">Lipid metabolism</keyword>
<evidence type="ECO:0000256" key="3">
    <source>
        <dbReference type="ARBA" id="ARBA00022679"/>
    </source>
</evidence>
<dbReference type="CDD" id="cd07989">
    <property type="entry name" value="LPLAT_AGPAT-like"/>
    <property type="match status" value="1"/>
</dbReference>
<name>A0ABW7UKY8_9ACTN</name>
<evidence type="ECO:0000313" key="8">
    <source>
        <dbReference type="EMBL" id="MFI1963335.1"/>
    </source>
</evidence>
<keyword evidence="3" id="KW-0808">Transferase</keyword>
<dbReference type="GO" id="GO:0016746">
    <property type="term" value="F:acyltransferase activity"/>
    <property type="evidence" value="ECO:0007669"/>
    <property type="project" value="UniProtKB-KW"/>
</dbReference>
<evidence type="ECO:0000256" key="6">
    <source>
        <dbReference type="SAM" id="MobiDB-lite"/>
    </source>
</evidence>
<dbReference type="InterPro" id="IPR002123">
    <property type="entry name" value="Plipid/glycerol_acylTrfase"/>
</dbReference>
<evidence type="ECO:0000256" key="5">
    <source>
        <dbReference type="ARBA" id="ARBA00023315"/>
    </source>
</evidence>
<dbReference type="PANTHER" id="PTHR10434">
    <property type="entry name" value="1-ACYL-SN-GLYCEROL-3-PHOSPHATE ACYLTRANSFERASE"/>
    <property type="match status" value="1"/>
</dbReference>
<dbReference type="Proteomes" id="UP001611548">
    <property type="component" value="Unassembled WGS sequence"/>
</dbReference>